<sequence>MNKMAIGVIVLGAIITLAGIVILIGLGEGTAETIEEGVLYESADGEMKISDRSNPDKETMGVYVHIESTYKGGGEGGYNPNHGNNTWNLTESDCNLIRTFTLTKNEDGTEVFIPRCNYIEDDGETAETDDWIVVGTLCTQQTAGDRNRIGEGCPDGTYTWDTGGVKIMVYDLDKLVEGIIGAVLGALGSFGACCCGSIVLLGGIIMAFTMQEEDPNQWATAPGESLSTPEPGTGWDDKESAWSEKKDYIRNEEDDGE</sequence>
<proteinExistence type="predicted"/>
<name>A0A075GSX4_9EURY</name>
<keyword evidence="2" id="KW-0812">Transmembrane</keyword>
<feature type="compositionally biased region" description="Basic and acidic residues" evidence="1">
    <location>
        <begin position="235"/>
        <end position="251"/>
    </location>
</feature>
<reference evidence="3" key="1">
    <citation type="journal article" date="2014" name="Genome Biol. Evol.">
        <title>Pangenome evidence for extensive interdomain horizontal transfer affecting lineage core and shell genes in uncultured planktonic thaumarchaeota and euryarchaeota.</title>
        <authorList>
            <person name="Deschamps P."/>
            <person name="Zivanovic Y."/>
            <person name="Moreira D."/>
            <person name="Rodriguez-Valera F."/>
            <person name="Lopez-Garcia P."/>
        </authorList>
    </citation>
    <scope>NUCLEOTIDE SEQUENCE</scope>
</reference>
<accession>A0A075GSX4</accession>
<evidence type="ECO:0000313" key="3">
    <source>
        <dbReference type="EMBL" id="AIF04868.1"/>
    </source>
</evidence>
<feature type="region of interest" description="Disordered" evidence="1">
    <location>
        <begin position="215"/>
        <end position="257"/>
    </location>
</feature>
<dbReference type="EMBL" id="KF900721">
    <property type="protein sequence ID" value="AIF04868.1"/>
    <property type="molecule type" value="Genomic_DNA"/>
</dbReference>
<dbReference type="AlphaFoldDB" id="A0A075GSX4"/>
<feature type="transmembrane region" description="Helical" evidence="2">
    <location>
        <begin position="6"/>
        <end position="26"/>
    </location>
</feature>
<feature type="transmembrane region" description="Helical" evidence="2">
    <location>
        <begin position="175"/>
        <end position="208"/>
    </location>
</feature>
<organism evidence="3">
    <name type="scientific">uncultured marine group II/III euryarchaeote KM3_177_A07</name>
    <dbReference type="NCBI Taxonomy" id="1457938"/>
    <lineage>
        <taxon>Archaea</taxon>
        <taxon>Methanobacteriati</taxon>
        <taxon>Methanobacteriota</taxon>
        <taxon>environmental samples</taxon>
    </lineage>
</organism>
<keyword evidence="2" id="KW-1133">Transmembrane helix</keyword>
<protein>
    <submittedName>
        <fullName evidence="3">Uncharacterized protein</fullName>
    </submittedName>
</protein>
<evidence type="ECO:0000256" key="1">
    <source>
        <dbReference type="SAM" id="MobiDB-lite"/>
    </source>
</evidence>
<keyword evidence="2" id="KW-0472">Membrane</keyword>
<evidence type="ECO:0000256" key="2">
    <source>
        <dbReference type="SAM" id="Phobius"/>
    </source>
</evidence>